<name>A0A218YXY0_9HELO</name>
<feature type="region of interest" description="Disordered" evidence="1">
    <location>
        <begin position="34"/>
        <end position="120"/>
    </location>
</feature>
<dbReference type="CDD" id="cd00590">
    <property type="entry name" value="RRM_SF"/>
    <property type="match status" value="1"/>
</dbReference>
<dbReference type="AlphaFoldDB" id="A0A218YXY0"/>
<organism evidence="3 4">
    <name type="scientific">Diplocarpon coronariae</name>
    <dbReference type="NCBI Taxonomy" id="2795749"/>
    <lineage>
        <taxon>Eukaryota</taxon>
        <taxon>Fungi</taxon>
        <taxon>Dikarya</taxon>
        <taxon>Ascomycota</taxon>
        <taxon>Pezizomycotina</taxon>
        <taxon>Leotiomycetes</taxon>
        <taxon>Helotiales</taxon>
        <taxon>Drepanopezizaceae</taxon>
        <taxon>Diplocarpon</taxon>
    </lineage>
</organism>
<accession>A0A218YXY0</accession>
<sequence length="356" mass="38433">MAPSKPAVDLNAMINADRTRRKNEILAKEIFGKNRRASATGGGMNKGNNNKFGAVPSLASRIGGSGAGQRSVSTTARPTRPSGRLQAAGNVDGDWTHDLHTVNNSPTSRSPQENPRGPSAARINRNERIHAALNDAASSPSLNSQFNIVSTAKPTSSISIRGLAGPTLIVVKNLASGTTAADLEIAMIPVGGSVLSCRIVSERPIVVAELVFETREGADSVVDVFNNKNADGNRLRVFQPAGPLPAYVKQLIQSSSHAQPTSITQGPRADINVNMSDAARFGHGDDRYVARERSRERRREYSREDVIDGSYGFEDRMETDDAERGLYSDNIISRKGRGIANNRERDNRGDGRQSYR</sequence>
<comment type="caution">
    <text evidence="3">The sequence shown here is derived from an EMBL/GenBank/DDBJ whole genome shotgun (WGS) entry which is preliminary data.</text>
</comment>
<dbReference type="InterPro" id="IPR000504">
    <property type="entry name" value="RRM_dom"/>
</dbReference>
<dbReference type="STRING" id="503106.A0A218YXY0"/>
<evidence type="ECO:0000256" key="1">
    <source>
        <dbReference type="SAM" id="MobiDB-lite"/>
    </source>
</evidence>
<dbReference type="EMBL" id="MZNU01000342">
    <property type="protein sequence ID" value="OWO99825.1"/>
    <property type="molecule type" value="Genomic_DNA"/>
</dbReference>
<gene>
    <name evidence="3" type="ORF">B2J93_6880</name>
</gene>
<feature type="compositionally biased region" description="Polar residues" evidence="1">
    <location>
        <begin position="68"/>
        <end position="77"/>
    </location>
</feature>
<proteinExistence type="predicted"/>
<feature type="region of interest" description="Disordered" evidence="1">
    <location>
        <begin position="334"/>
        <end position="356"/>
    </location>
</feature>
<dbReference type="Proteomes" id="UP000242519">
    <property type="component" value="Unassembled WGS sequence"/>
</dbReference>
<keyword evidence="4" id="KW-1185">Reference proteome</keyword>
<protein>
    <recommendedName>
        <fullName evidence="2">RRM domain-containing protein</fullName>
    </recommendedName>
</protein>
<feature type="domain" description="RRM" evidence="2">
    <location>
        <begin position="169"/>
        <end position="236"/>
    </location>
</feature>
<evidence type="ECO:0000313" key="3">
    <source>
        <dbReference type="EMBL" id="OWO99825.1"/>
    </source>
</evidence>
<evidence type="ECO:0000313" key="4">
    <source>
        <dbReference type="Proteomes" id="UP000242519"/>
    </source>
</evidence>
<dbReference type="SUPFAM" id="SSF54928">
    <property type="entry name" value="RNA-binding domain, RBD"/>
    <property type="match status" value="1"/>
</dbReference>
<dbReference type="OrthoDB" id="5374349at2759"/>
<reference evidence="3 4" key="1">
    <citation type="submission" date="2017-04" db="EMBL/GenBank/DDBJ databases">
        <title>Draft genome sequence of Marssonina coronaria NL1: causal agent of apple blotch.</title>
        <authorList>
            <person name="Cheng Q."/>
        </authorList>
    </citation>
    <scope>NUCLEOTIDE SEQUENCE [LARGE SCALE GENOMIC DNA]</scope>
    <source>
        <strain evidence="3 4">NL1</strain>
    </source>
</reference>
<dbReference type="InterPro" id="IPR012677">
    <property type="entry name" value="Nucleotide-bd_a/b_plait_sf"/>
</dbReference>
<feature type="compositionally biased region" description="Basic and acidic residues" evidence="1">
    <location>
        <begin position="342"/>
        <end position="356"/>
    </location>
</feature>
<feature type="compositionally biased region" description="Polar residues" evidence="1">
    <location>
        <begin position="101"/>
        <end position="113"/>
    </location>
</feature>
<dbReference type="GO" id="GO:0003723">
    <property type="term" value="F:RNA binding"/>
    <property type="evidence" value="ECO:0007669"/>
    <property type="project" value="InterPro"/>
</dbReference>
<dbReference type="InterPro" id="IPR035979">
    <property type="entry name" value="RBD_domain_sf"/>
</dbReference>
<evidence type="ECO:0000259" key="2">
    <source>
        <dbReference type="Pfam" id="PF00076"/>
    </source>
</evidence>
<dbReference type="InParanoid" id="A0A218YXY0"/>
<dbReference type="Gene3D" id="3.30.70.330">
    <property type="match status" value="1"/>
</dbReference>
<dbReference type="Pfam" id="PF00076">
    <property type="entry name" value="RRM_1"/>
    <property type="match status" value="1"/>
</dbReference>